<evidence type="ECO:0000313" key="2">
    <source>
        <dbReference type="Proteomes" id="UP001200313"/>
    </source>
</evidence>
<sequence length="97" mass="10591">MYIMVPTGMQVINSEFVERFCVVEKPDAALVVASYDRSTAGAHTLGRYADVREAQEALGELLVALAGGQTCFTLPDSTLYHGERIKKDARVKRRGGS</sequence>
<comment type="caution">
    <text evidence="1">The sequence shown here is derived from an EMBL/GenBank/DDBJ whole genome shotgun (WGS) entry which is preliminary data.</text>
</comment>
<keyword evidence="2" id="KW-1185">Reference proteome</keyword>
<evidence type="ECO:0000313" key="1">
    <source>
        <dbReference type="EMBL" id="MCG4528989.1"/>
    </source>
</evidence>
<dbReference type="EMBL" id="JAKNJB010000053">
    <property type="protein sequence ID" value="MCG4528989.1"/>
    <property type="molecule type" value="Genomic_DNA"/>
</dbReference>
<name>A0ABS9MFA9_9FIRM</name>
<accession>A0ABS9MFA9</accession>
<organism evidence="1 2">
    <name type="scientific">Intestinimonas massiliensis</name>
    <name type="common">ex Afouda et al. 2020</name>
    <dbReference type="NCBI Taxonomy" id="1673721"/>
    <lineage>
        <taxon>Bacteria</taxon>
        <taxon>Bacillati</taxon>
        <taxon>Bacillota</taxon>
        <taxon>Clostridia</taxon>
        <taxon>Eubacteriales</taxon>
        <taxon>Intestinimonas</taxon>
    </lineage>
</organism>
<dbReference type="Proteomes" id="UP001200313">
    <property type="component" value="Unassembled WGS sequence"/>
</dbReference>
<dbReference type="RefSeq" id="WP_238075195.1">
    <property type="nucleotide sequence ID" value="NZ_JAKNJB010000053.1"/>
</dbReference>
<proteinExistence type="predicted"/>
<gene>
    <name evidence="1" type="ORF">L0P79_18290</name>
</gene>
<reference evidence="1 2" key="1">
    <citation type="submission" date="2022-01" db="EMBL/GenBank/DDBJ databases">
        <title>Collection of gut derived symbiotic bacterial strains cultured from healthy donors.</title>
        <authorList>
            <person name="Lin H."/>
            <person name="Kohout C."/>
            <person name="Waligurski E."/>
            <person name="Pamer E.G."/>
        </authorList>
    </citation>
    <scope>NUCLEOTIDE SEQUENCE [LARGE SCALE GENOMIC DNA]</scope>
    <source>
        <strain evidence="1 2">DFI.3.7</strain>
    </source>
</reference>
<protein>
    <submittedName>
        <fullName evidence="1">Uncharacterized protein</fullName>
    </submittedName>
</protein>